<feature type="transmembrane region" description="Helical" evidence="9">
    <location>
        <begin position="6"/>
        <end position="27"/>
    </location>
</feature>
<feature type="transmembrane region" description="Helical" evidence="9">
    <location>
        <begin position="363"/>
        <end position="383"/>
    </location>
</feature>
<keyword evidence="3" id="KW-0050">Antiport</keyword>
<dbReference type="EMBL" id="LT629736">
    <property type="protein sequence ID" value="SDS06694.1"/>
    <property type="molecule type" value="Genomic_DNA"/>
</dbReference>
<protein>
    <submittedName>
        <fullName evidence="11">Kef-type K+ transport system, membrane component KefB</fullName>
    </submittedName>
</protein>
<feature type="transmembrane region" description="Helical" evidence="9">
    <location>
        <begin position="149"/>
        <end position="170"/>
    </location>
</feature>
<dbReference type="GO" id="GO:1902600">
    <property type="term" value="P:proton transmembrane transport"/>
    <property type="evidence" value="ECO:0007669"/>
    <property type="project" value="InterPro"/>
</dbReference>
<dbReference type="STRING" id="487184.SAMN05216421_0844"/>
<evidence type="ECO:0000256" key="4">
    <source>
        <dbReference type="ARBA" id="ARBA00022692"/>
    </source>
</evidence>
<keyword evidence="6" id="KW-0406">Ion transport</keyword>
<feature type="transmembrane region" description="Helical" evidence="9">
    <location>
        <begin position="182"/>
        <end position="200"/>
    </location>
</feature>
<dbReference type="InterPro" id="IPR038770">
    <property type="entry name" value="Na+/solute_symporter_sf"/>
</dbReference>
<evidence type="ECO:0000256" key="3">
    <source>
        <dbReference type="ARBA" id="ARBA00022449"/>
    </source>
</evidence>
<keyword evidence="2" id="KW-0813">Transport</keyword>
<proteinExistence type="predicted"/>
<keyword evidence="5 9" id="KW-1133">Transmembrane helix</keyword>
<accession>A0A1H1P675</accession>
<evidence type="ECO:0000256" key="1">
    <source>
        <dbReference type="ARBA" id="ARBA00004141"/>
    </source>
</evidence>
<feature type="region of interest" description="Disordered" evidence="8">
    <location>
        <begin position="390"/>
        <end position="413"/>
    </location>
</feature>
<evidence type="ECO:0000259" key="10">
    <source>
        <dbReference type="Pfam" id="PF00999"/>
    </source>
</evidence>
<feature type="transmembrane region" description="Helical" evidence="9">
    <location>
        <begin position="119"/>
        <end position="137"/>
    </location>
</feature>
<dbReference type="AlphaFoldDB" id="A0A1H1P675"/>
<dbReference type="PANTHER" id="PTHR43562">
    <property type="entry name" value="NAPA-TYPE SODIUM/HYDROGEN ANTIPORTER"/>
    <property type="match status" value="1"/>
</dbReference>
<evidence type="ECO:0000256" key="6">
    <source>
        <dbReference type="ARBA" id="ARBA00023065"/>
    </source>
</evidence>
<keyword evidence="12" id="KW-1185">Reference proteome</keyword>
<evidence type="ECO:0000256" key="8">
    <source>
        <dbReference type="SAM" id="MobiDB-lite"/>
    </source>
</evidence>
<dbReference type="Proteomes" id="UP000243207">
    <property type="component" value="Chromosome I"/>
</dbReference>
<feature type="domain" description="Cation/H+ exchanger transmembrane" evidence="10">
    <location>
        <begin position="20"/>
        <end position="380"/>
    </location>
</feature>
<dbReference type="Pfam" id="PF00999">
    <property type="entry name" value="Na_H_Exchanger"/>
    <property type="match status" value="1"/>
</dbReference>
<feature type="transmembrane region" description="Helical" evidence="9">
    <location>
        <begin position="297"/>
        <end position="322"/>
    </location>
</feature>
<evidence type="ECO:0000313" key="12">
    <source>
        <dbReference type="Proteomes" id="UP000243207"/>
    </source>
</evidence>
<feature type="compositionally biased region" description="Basic and acidic residues" evidence="8">
    <location>
        <begin position="390"/>
        <end position="401"/>
    </location>
</feature>
<feature type="transmembrane region" description="Helical" evidence="9">
    <location>
        <begin position="328"/>
        <end position="351"/>
    </location>
</feature>
<dbReference type="InterPro" id="IPR006153">
    <property type="entry name" value="Cation/H_exchanger_TM"/>
</dbReference>
<evidence type="ECO:0000256" key="9">
    <source>
        <dbReference type="SAM" id="Phobius"/>
    </source>
</evidence>
<organism evidence="11 12">
    <name type="scientific">Halopseudomonas xinjiangensis</name>
    <dbReference type="NCBI Taxonomy" id="487184"/>
    <lineage>
        <taxon>Bacteria</taxon>
        <taxon>Pseudomonadati</taxon>
        <taxon>Pseudomonadota</taxon>
        <taxon>Gammaproteobacteria</taxon>
        <taxon>Pseudomonadales</taxon>
        <taxon>Pseudomonadaceae</taxon>
        <taxon>Halopseudomonas</taxon>
    </lineage>
</organism>
<feature type="transmembrane region" description="Helical" evidence="9">
    <location>
        <begin position="220"/>
        <end position="247"/>
    </location>
</feature>
<dbReference type="OrthoDB" id="9793589at2"/>
<evidence type="ECO:0000256" key="5">
    <source>
        <dbReference type="ARBA" id="ARBA00022989"/>
    </source>
</evidence>
<name>A0A1H1P675_9GAMM</name>
<dbReference type="Gene3D" id="1.20.1530.20">
    <property type="match status" value="1"/>
</dbReference>
<feature type="transmembrane region" description="Helical" evidence="9">
    <location>
        <begin position="34"/>
        <end position="53"/>
    </location>
</feature>
<dbReference type="GO" id="GO:0015297">
    <property type="term" value="F:antiporter activity"/>
    <property type="evidence" value="ECO:0007669"/>
    <property type="project" value="UniProtKB-KW"/>
</dbReference>
<feature type="transmembrane region" description="Helical" evidence="9">
    <location>
        <begin position="90"/>
        <end position="113"/>
    </location>
</feature>
<dbReference type="RefSeq" id="WP_093391979.1">
    <property type="nucleotide sequence ID" value="NZ_LT629736.1"/>
</dbReference>
<dbReference type="GO" id="GO:0016020">
    <property type="term" value="C:membrane"/>
    <property type="evidence" value="ECO:0007669"/>
    <property type="project" value="UniProtKB-SubCell"/>
</dbReference>
<gene>
    <name evidence="11" type="ORF">SAMN05216421_0844</name>
</gene>
<feature type="transmembrane region" description="Helical" evidence="9">
    <location>
        <begin position="59"/>
        <end position="78"/>
    </location>
</feature>
<keyword evidence="7 9" id="KW-0472">Membrane</keyword>
<keyword evidence="4 9" id="KW-0812">Transmembrane</keyword>
<evidence type="ECO:0000256" key="7">
    <source>
        <dbReference type="ARBA" id="ARBA00023136"/>
    </source>
</evidence>
<evidence type="ECO:0000256" key="2">
    <source>
        <dbReference type="ARBA" id="ARBA00022448"/>
    </source>
</evidence>
<comment type="subcellular location">
    <subcellularLocation>
        <location evidence="1">Membrane</location>
        <topology evidence="1">Multi-pass membrane protein</topology>
    </subcellularLocation>
</comment>
<evidence type="ECO:0000313" key="11">
    <source>
        <dbReference type="EMBL" id="SDS06694.1"/>
    </source>
</evidence>
<reference evidence="12" key="1">
    <citation type="submission" date="2016-10" db="EMBL/GenBank/DDBJ databases">
        <authorList>
            <person name="Varghese N."/>
            <person name="Submissions S."/>
        </authorList>
    </citation>
    <scope>NUCLEOTIDE SEQUENCE [LARGE SCALE GENOMIC DNA]</scope>
    <source>
        <strain evidence="12">NRRL B-51270</strain>
    </source>
</reference>
<dbReference type="PANTHER" id="PTHR43562:SF4">
    <property type="entry name" value="NA(+)_H(+) ANTIPORTER NHAS5"/>
    <property type="match status" value="1"/>
</dbReference>
<sequence>MIELPISDPMLQLTVLAVGVLLVHLLFQRLSIPALVGLLVIGMLVGPGGYELVPSEPVVGLLGTVGLVYIMFLAGIEIDLEVVRHHKAEAIGFGLTTFILSMVSAVGVGLVFADGWAGALLIGAALSSHTLLGYPIIKRQKLMHHRPIVATIGGTLLTDTLALVMLVLVLQSAGGDTKGPDGYLPLVLLVALVAVGLLVLPRSSRWFFERPWAHRADKALAVLAVLFVLSMAAELIGTKNILGAFLAGLCLNRSLKSQPPLLEHVRFAGQVLFIPFFFLSTGMRLELDVLLGGSEAWLEAAMLLLAIVFAKFAAAWATGWWFGYRPTARIVMASLALPQAAATLAVAVTALQAELIDATTVDAIIIVIFVTCLVGPMITRFAGRRIAKDAEAEADVKDKQGGDSQVEPEEPAR</sequence>